<evidence type="ECO:0000256" key="1">
    <source>
        <dbReference type="SAM" id="Phobius"/>
    </source>
</evidence>
<name>A0A919G9M5_9ACTN</name>
<protein>
    <submittedName>
        <fullName evidence="2">Uncharacterized protein</fullName>
    </submittedName>
</protein>
<organism evidence="2 3">
    <name type="scientific">Kitasatospora indigofera</name>
    <dbReference type="NCBI Taxonomy" id="67307"/>
    <lineage>
        <taxon>Bacteria</taxon>
        <taxon>Bacillati</taxon>
        <taxon>Actinomycetota</taxon>
        <taxon>Actinomycetes</taxon>
        <taxon>Kitasatosporales</taxon>
        <taxon>Streptomycetaceae</taxon>
        <taxon>Kitasatospora</taxon>
    </lineage>
</organism>
<keyword evidence="1" id="KW-1133">Transmembrane helix</keyword>
<feature type="transmembrane region" description="Helical" evidence="1">
    <location>
        <begin position="15"/>
        <end position="40"/>
    </location>
</feature>
<sequence>MTAPGPRRPSRAGDIAIVFLLVCTEIPLTLIGWYAASFNYMGQQQGHTQREAITMVATILSLFLAASAVTATALRRPVTATVQGLLLGVLLLGCVAALTR</sequence>
<comment type="caution">
    <text evidence="2">The sequence shown here is derived from an EMBL/GenBank/DDBJ whole genome shotgun (WGS) entry which is preliminary data.</text>
</comment>
<feature type="transmembrane region" description="Helical" evidence="1">
    <location>
        <begin position="52"/>
        <end position="74"/>
    </location>
</feature>
<dbReference type="Proteomes" id="UP000617734">
    <property type="component" value="Unassembled WGS sequence"/>
</dbReference>
<feature type="transmembrane region" description="Helical" evidence="1">
    <location>
        <begin position="80"/>
        <end position="99"/>
    </location>
</feature>
<dbReference type="AlphaFoldDB" id="A0A919G9M5"/>
<dbReference type="GeneID" id="95356445"/>
<dbReference type="RefSeq" id="WP_190214159.1">
    <property type="nucleotide sequence ID" value="NZ_BNBO01000047.1"/>
</dbReference>
<accession>A0A919G9M5</accession>
<evidence type="ECO:0000313" key="3">
    <source>
        <dbReference type="Proteomes" id="UP000617734"/>
    </source>
</evidence>
<proteinExistence type="predicted"/>
<keyword evidence="1" id="KW-0472">Membrane</keyword>
<keyword evidence="3" id="KW-1185">Reference proteome</keyword>
<reference evidence="2" key="1">
    <citation type="journal article" date="2014" name="Int. J. Syst. Evol. Microbiol.">
        <title>Complete genome sequence of Corynebacterium casei LMG S-19264T (=DSM 44701T), isolated from a smear-ripened cheese.</title>
        <authorList>
            <consortium name="US DOE Joint Genome Institute (JGI-PGF)"/>
            <person name="Walter F."/>
            <person name="Albersmeier A."/>
            <person name="Kalinowski J."/>
            <person name="Ruckert C."/>
        </authorList>
    </citation>
    <scope>NUCLEOTIDE SEQUENCE</scope>
    <source>
        <strain evidence="2">JCM 4646</strain>
    </source>
</reference>
<evidence type="ECO:0000313" key="2">
    <source>
        <dbReference type="EMBL" id="GHH80528.1"/>
    </source>
</evidence>
<keyword evidence="1" id="KW-0812">Transmembrane</keyword>
<dbReference type="EMBL" id="BNBO01000047">
    <property type="protein sequence ID" value="GHH80528.1"/>
    <property type="molecule type" value="Genomic_DNA"/>
</dbReference>
<reference evidence="2" key="2">
    <citation type="submission" date="2020-09" db="EMBL/GenBank/DDBJ databases">
        <authorList>
            <person name="Sun Q."/>
            <person name="Ohkuma M."/>
        </authorList>
    </citation>
    <scope>NUCLEOTIDE SEQUENCE</scope>
    <source>
        <strain evidence="2">JCM 4646</strain>
    </source>
</reference>
<gene>
    <name evidence="2" type="ORF">GCM10018781_61280</name>
</gene>